<evidence type="ECO:0000256" key="4">
    <source>
        <dbReference type="ARBA" id="ARBA00023136"/>
    </source>
</evidence>
<dbReference type="OrthoDB" id="10062876at2759"/>
<dbReference type="EnsemblMetazoa" id="XM_030975620">
    <property type="protein sequence ID" value="XP_030831480"/>
    <property type="gene ID" value="LOC754573"/>
</dbReference>
<evidence type="ECO:0000256" key="2">
    <source>
        <dbReference type="ARBA" id="ARBA00022692"/>
    </source>
</evidence>
<dbReference type="OMA" id="CIREFST"/>
<sequence length="163" mass="17527">MAQPMHNPANSQSGDNDEKRGNGEKVYLRRQLTVIDGIALTVGIIIGSGIFISPAGILRYTGSIGWSLIMWVFCGLLSTLGALSYAELATSFPVSGGDYSYLLMSFGPIPAFLRMYTQIVASFSGSNTVLALAASYYIVLPFFPDCEVSYKITTLMAASLLCK</sequence>
<evidence type="ECO:0000313" key="8">
    <source>
        <dbReference type="Proteomes" id="UP000007110"/>
    </source>
</evidence>
<dbReference type="InterPro" id="IPR002293">
    <property type="entry name" value="AA/rel_permease1"/>
</dbReference>
<dbReference type="GO" id="GO:0022857">
    <property type="term" value="F:transmembrane transporter activity"/>
    <property type="evidence" value="ECO:0007669"/>
    <property type="project" value="InterPro"/>
</dbReference>
<dbReference type="Proteomes" id="UP000007110">
    <property type="component" value="Unassembled WGS sequence"/>
</dbReference>
<dbReference type="PANTHER" id="PTHR11785:SF375">
    <property type="entry name" value="AMINO ACID TRANSPORTER"/>
    <property type="match status" value="1"/>
</dbReference>
<evidence type="ECO:0000256" key="1">
    <source>
        <dbReference type="ARBA" id="ARBA00004141"/>
    </source>
</evidence>
<keyword evidence="4 6" id="KW-0472">Membrane</keyword>
<dbReference type="Gene3D" id="1.20.1740.10">
    <property type="entry name" value="Amino acid/polyamine transporter I"/>
    <property type="match status" value="1"/>
</dbReference>
<dbReference type="RefSeq" id="XP_030831480.1">
    <property type="nucleotide sequence ID" value="XM_030975620.1"/>
</dbReference>
<proteinExistence type="predicted"/>
<dbReference type="InterPro" id="IPR050598">
    <property type="entry name" value="AminoAcid_Transporter"/>
</dbReference>
<evidence type="ECO:0000256" key="5">
    <source>
        <dbReference type="SAM" id="MobiDB-lite"/>
    </source>
</evidence>
<reference evidence="7" key="2">
    <citation type="submission" date="2021-01" db="UniProtKB">
        <authorList>
            <consortium name="EnsemblMetazoa"/>
        </authorList>
    </citation>
    <scope>IDENTIFICATION</scope>
</reference>
<dbReference type="KEGG" id="spu:754573"/>
<dbReference type="Pfam" id="PF13520">
    <property type="entry name" value="AA_permease_2"/>
    <property type="match status" value="1"/>
</dbReference>
<feature type="transmembrane region" description="Helical" evidence="6">
    <location>
        <begin position="123"/>
        <end position="143"/>
    </location>
</feature>
<keyword evidence="3 6" id="KW-1133">Transmembrane helix</keyword>
<organism evidence="7 8">
    <name type="scientific">Strongylocentrotus purpuratus</name>
    <name type="common">Purple sea urchin</name>
    <dbReference type="NCBI Taxonomy" id="7668"/>
    <lineage>
        <taxon>Eukaryota</taxon>
        <taxon>Metazoa</taxon>
        <taxon>Echinodermata</taxon>
        <taxon>Eleutherozoa</taxon>
        <taxon>Echinozoa</taxon>
        <taxon>Echinoidea</taxon>
        <taxon>Euechinoidea</taxon>
        <taxon>Echinacea</taxon>
        <taxon>Camarodonta</taxon>
        <taxon>Echinidea</taxon>
        <taxon>Strongylocentrotidae</taxon>
        <taxon>Strongylocentrotus</taxon>
    </lineage>
</organism>
<evidence type="ECO:0000256" key="3">
    <source>
        <dbReference type="ARBA" id="ARBA00022989"/>
    </source>
</evidence>
<feature type="transmembrane region" description="Helical" evidence="6">
    <location>
        <begin position="64"/>
        <end position="86"/>
    </location>
</feature>
<dbReference type="GO" id="GO:0016020">
    <property type="term" value="C:membrane"/>
    <property type="evidence" value="ECO:0007669"/>
    <property type="project" value="UniProtKB-SubCell"/>
</dbReference>
<dbReference type="PANTHER" id="PTHR11785">
    <property type="entry name" value="AMINO ACID TRANSPORTER"/>
    <property type="match status" value="1"/>
</dbReference>
<evidence type="ECO:0000313" key="7">
    <source>
        <dbReference type="EnsemblMetazoa" id="XP_030831480"/>
    </source>
</evidence>
<name>A0A7M7N5Y0_STRPU</name>
<accession>A0A7M7N5Y0</accession>
<reference evidence="8" key="1">
    <citation type="submission" date="2015-02" db="EMBL/GenBank/DDBJ databases">
        <title>Genome sequencing for Strongylocentrotus purpuratus.</title>
        <authorList>
            <person name="Murali S."/>
            <person name="Liu Y."/>
            <person name="Vee V."/>
            <person name="English A."/>
            <person name="Wang M."/>
            <person name="Skinner E."/>
            <person name="Han Y."/>
            <person name="Muzny D.M."/>
            <person name="Worley K.C."/>
            <person name="Gibbs R.A."/>
        </authorList>
    </citation>
    <scope>NUCLEOTIDE SEQUENCE</scope>
</reference>
<feature type="region of interest" description="Disordered" evidence="5">
    <location>
        <begin position="1"/>
        <end position="21"/>
    </location>
</feature>
<feature type="transmembrane region" description="Helical" evidence="6">
    <location>
        <begin position="98"/>
        <end position="117"/>
    </location>
</feature>
<feature type="transmembrane region" description="Helical" evidence="6">
    <location>
        <begin position="34"/>
        <end position="58"/>
    </location>
</feature>
<dbReference type="GeneID" id="754573"/>
<evidence type="ECO:0000256" key="6">
    <source>
        <dbReference type="SAM" id="Phobius"/>
    </source>
</evidence>
<keyword evidence="8" id="KW-1185">Reference proteome</keyword>
<dbReference type="InParanoid" id="A0A7M7N5Y0"/>
<dbReference type="AlphaFoldDB" id="A0A7M7N5Y0"/>
<comment type="subcellular location">
    <subcellularLocation>
        <location evidence="1">Membrane</location>
        <topology evidence="1">Multi-pass membrane protein</topology>
    </subcellularLocation>
</comment>
<protein>
    <submittedName>
        <fullName evidence="7">Uncharacterized protein</fullName>
    </submittedName>
</protein>
<keyword evidence="2 6" id="KW-0812">Transmembrane</keyword>